<evidence type="ECO:0000256" key="3">
    <source>
        <dbReference type="ARBA" id="ARBA00022475"/>
    </source>
</evidence>
<dbReference type="PROSITE" id="PS50156">
    <property type="entry name" value="SSD"/>
    <property type="match status" value="2"/>
</dbReference>
<dbReference type="Pfam" id="PF03176">
    <property type="entry name" value="MMPL"/>
    <property type="match status" value="2"/>
</dbReference>
<comment type="similarity">
    <text evidence="2">Belongs to the resistance-nodulation-cell division (RND) (TC 2.A.6) family. MmpL subfamily.</text>
</comment>
<feature type="domain" description="SSD" evidence="9">
    <location>
        <begin position="268"/>
        <end position="391"/>
    </location>
</feature>
<gene>
    <name evidence="10" type="ORF">METZ01_LOCUS91363</name>
</gene>
<evidence type="ECO:0000256" key="6">
    <source>
        <dbReference type="ARBA" id="ARBA00023136"/>
    </source>
</evidence>
<feature type="transmembrane region" description="Helical" evidence="8">
    <location>
        <begin position="267"/>
        <end position="288"/>
    </location>
</feature>
<name>A0A381VDS6_9ZZZZ</name>
<keyword evidence="4 8" id="KW-0812">Transmembrane</keyword>
<keyword evidence="5 8" id="KW-1133">Transmembrane helix</keyword>
<keyword evidence="3" id="KW-1003">Cell membrane</keyword>
<evidence type="ECO:0000313" key="10">
    <source>
        <dbReference type="EMBL" id="SVA38509.1"/>
    </source>
</evidence>
<comment type="subcellular location">
    <subcellularLocation>
        <location evidence="1">Cell membrane</location>
        <topology evidence="1">Multi-pass membrane protein</topology>
    </subcellularLocation>
</comment>
<dbReference type="AlphaFoldDB" id="A0A381VDS6"/>
<dbReference type="PANTHER" id="PTHR33406:SF6">
    <property type="entry name" value="MEMBRANE PROTEIN YDGH-RELATED"/>
    <property type="match status" value="1"/>
</dbReference>
<feature type="transmembrane region" description="Helical" evidence="8">
    <location>
        <begin position="698"/>
        <end position="718"/>
    </location>
</feature>
<evidence type="ECO:0000256" key="5">
    <source>
        <dbReference type="ARBA" id="ARBA00022989"/>
    </source>
</evidence>
<accession>A0A381VDS6</accession>
<feature type="transmembrane region" description="Helical" evidence="8">
    <location>
        <begin position="738"/>
        <end position="760"/>
    </location>
</feature>
<feature type="transmembrane region" description="Helical" evidence="8">
    <location>
        <begin position="366"/>
        <end position="388"/>
    </location>
</feature>
<feature type="compositionally biased region" description="Basic and acidic residues" evidence="7">
    <location>
        <begin position="822"/>
        <end position="831"/>
    </location>
</feature>
<evidence type="ECO:0000256" key="7">
    <source>
        <dbReference type="SAM" id="MobiDB-lite"/>
    </source>
</evidence>
<evidence type="ECO:0000256" key="1">
    <source>
        <dbReference type="ARBA" id="ARBA00004651"/>
    </source>
</evidence>
<feature type="compositionally biased region" description="Basic residues" evidence="7">
    <location>
        <begin position="832"/>
        <end position="846"/>
    </location>
</feature>
<feature type="transmembrane region" description="Helical" evidence="8">
    <location>
        <begin position="336"/>
        <end position="354"/>
    </location>
</feature>
<feature type="transmembrane region" description="Helical" evidence="8">
    <location>
        <begin position="644"/>
        <end position="668"/>
    </location>
</feature>
<dbReference type="InterPro" id="IPR050545">
    <property type="entry name" value="Mycobact_MmpL"/>
</dbReference>
<reference evidence="10" key="1">
    <citation type="submission" date="2018-05" db="EMBL/GenBank/DDBJ databases">
        <authorList>
            <person name="Lanie J.A."/>
            <person name="Ng W.-L."/>
            <person name="Kazmierczak K.M."/>
            <person name="Andrzejewski T.M."/>
            <person name="Davidsen T.M."/>
            <person name="Wayne K.J."/>
            <person name="Tettelin H."/>
            <person name="Glass J.I."/>
            <person name="Rusch D."/>
            <person name="Podicherti R."/>
            <person name="Tsui H.-C.T."/>
            <person name="Winkler M.E."/>
        </authorList>
    </citation>
    <scope>NUCLEOTIDE SEQUENCE</scope>
</reference>
<feature type="transmembrane region" description="Helical" evidence="8">
    <location>
        <begin position="30"/>
        <end position="49"/>
    </location>
</feature>
<feature type="transmembrane region" description="Helical" evidence="8">
    <location>
        <begin position="242"/>
        <end position="261"/>
    </location>
</feature>
<organism evidence="10">
    <name type="scientific">marine metagenome</name>
    <dbReference type="NCBI Taxonomy" id="408172"/>
    <lineage>
        <taxon>unclassified sequences</taxon>
        <taxon>metagenomes</taxon>
        <taxon>ecological metagenomes</taxon>
    </lineage>
</organism>
<keyword evidence="6 8" id="KW-0472">Membrane</keyword>
<dbReference type="SUPFAM" id="SSF82866">
    <property type="entry name" value="Multidrug efflux transporter AcrB transmembrane domain"/>
    <property type="match status" value="2"/>
</dbReference>
<dbReference type="PANTHER" id="PTHR33406">
    <property type="entry name" value="MEMBRANE PROTEIN MJ1562-RELATED"/>
    <property type="match status" value="1"/>
</dbReference>
<feature type="transmembrane region" description="Helical" evidence="8">
    <location>
        <begin position="772"/>
        <end position="798"/>
    </location>
</feature>
<feature type="region of interest" description="Disordered" evidence="7">
    <location>
        <begin position="808"/>
        <end position="846"/>
    </location>
</feature>
<sequence length="846" mass="91275">MPSSFYPPAGRRPMSARVASPRMEEVSRLVATYPWTTVLLTLLLTGLALQPMQRMDTETSLEDYLPPSPEVDAGQIAYGEFPLPFGVSAVVERPDGNLLSRDSLQELFQLEVHLLAQQSVQEWLYDTNTAVSSPGSAVAGMLALQNLTLENTPDSVLQTVLGALIEDPLAGGMFGAPSQKDGVWHARSVFVTVSVDKQGAYNDETSERTVRDAFHTFESDMLVLNSMAAPNQAMQEASEKTLSKLLPLTLAAMAVLLWFSLRRPTDVILSLTAVMMALLWMFAAGELLGLRFSQYTFIAPILVLALGVDDAIHILHRYRAEHYQGPERALRISVRLVGTALLLTTLTTMAAFSANRISTVPAIRDFGVHVALGIAAAFILTTTFLPAIRLLVDRWLDPDLAPLEENSALVPALDAVADLAQSRPVPVIVLALLLTGGSLWVALQLEQDLDMTDLIDPTSEMYSAFIVYERDFATTAGEEAGLLVEGDDLARPEVLRALLETQSAMANDSKVAQISGEPRAFSIANVIQMTFPQLAPQLGMVDGDGDGLPDSAAETQQLLGLLLEQGAGDLTSTEVRALARADGNGSCNGMLIRVSSADIGTMGGGELLRQLEEDATPLEDLGLVATPYGQPIERYQMMSTMTDGMLRSLAVSIVICLGLLVLLCRSWIEGIEAIIPVLLVTAWVYGTLWALNWNLNLITVSIAAITIGVGVDFAVHLLHRYREALSKGDFPEAAMSAAVRHAGTPITGAALTTAAGFGMLSFSPMTSFSQFGILTAVMILYALAASLLVLPAVVLTVAEYRAAPVFPPRNDAEPNAAPDNLWGEKESEAPQKRVKRIKRKRRSPRT</sequence>
<protein>
    <recommendedName>
        <fullName evidence="9">SSD domain-containing protein</fullName>
    </recommendedName>
</protein>
<dbReference type="Gene3D" id="1.20.1640.10">
    <property type="entry name" value="Multidrug efflux transporter AcrB transmembrane domain"/>
    <property type="match status" value="2"/>
</dbReference>
<dbReference type="InterPro" id="IPR000731">
    <property type="entry name" value="SSD"/>
</dbReference>
<dbReference type="EMBL" id="UINC01008560">
    <property type="protein sequence ID" value="SVA38509.1"/>
    <property type="molecule type" value="Genomic_DNA"/>
</dbReference>
<proteinExistence type="inferred from homology"/>
<feature type="transmembrane region" description="Helical" evidence="8">
    <location>
        <begin position="674"/>
        <end position="691"/>
    </location>
</feature>
<dbReference type="InterPro" id="IPR004869">
    <property type="entry name" value="MMPL_dom"/>
</dbReference>
<feature type="domain" description="SSD" evidence="9">
    <location>
        <begin position="646"/>
        <end position="796"/>
    </location>
</feature>
<evidence type="ECO:0000256" key="8">
    <source>
        <dbReference type="SAM" id="Phobius"/>
    </source>
</evidence>
<evidence type="ECO:0000259" key="9">
    <source>
        <dbReference type="PROSITE" id="PS50156"/>
    </source>
</evidence>
<feature type="transmembrane region" description="Helical" evidence="8">
    <location>
        <begin position="295"/>
        <end position="316"/>
    </location>
</feature>
<evidence type="ECO:0000256" key="2">
    <source>
        <dbReference type="ARBA" id="ARBA00010157"/>
    </source>
</evidence>
<dbReference type="GO" id="GO:0005886">
    <property type="term" value="C:plasma membrane"/>
    <property type="evidence" value="ECO:0007669"/>
    <property type="project" value="UniProtKB-SubCell"/>
</dbReference>
<evidence type="ECO:0000256" key="4">
    <source>
        <dbReference type="ARBA" id="ARBA00022692"/>
    </source>
</evidence>